<dbReference type="AlphaFoldDB" id="L8GMF6"/>
<dbReference type="InterPro" id="IPR012093">
    <property type="entry name" value="Pirin"/>
</dbReference>
<comment type="similarity">
    <text evidence="1 2">Belongs to the pirin family.</text>
</comment>
<feature type="domain" description="Pirin N-terminal" evidence="4">
    <location>
        <begin position="69"/>
        <end position="173"/>
    </location>
</feature>
<dbReference type="InterPro" id="IPR003829">
    <property type="entry name" value="Pirin_N_dom"/>
</dbReference>
<dbReference type="STRING" id="1257118.L8GMF6"/>
<feature type="domain" description="Pirin C-terminal" evidence="5">
    <location>
        <begin position="227"/>
        <end position="328"/>
    </location>
</feature>
<dbReference type="InterPro" id="IPR011051">
    <property type="entry name" value="RmlC_Cupin_sf"/>
</dbReference>
<dbReference type="EMBL" id="KB008073">
    <property type="protein sequence ID" value="ELR14009.1"/>
    <property type="molecule type" value="Genomic_DNA"/>
</dbReference>
<dbReference type="GeneID" id="14914544"/>
<evidence type="ECO:0000256" key="3">
    <source>
        <dbReference type="SAM" id="SignalP"/>
    </source>
</evidence>
<evidence type="ECO:0000259" key="4">
    <source>
        <dbReference type="Pfam" id="PF02678"/>
    </source>
</evidence>
<dbReference type="InterPro" id="IPR014710">
    <property type="entry name" value="RmlC-like_jellyroll"/>
</dbReference>
<proteinExistence type="inferred from homology"/>
<dbReference type="VEuPathDB" id="AmoebaDB:ACA1_366210"/>
<dbReference type="CDD" id="cd02247">
    <property type="entry name" value="cupin_pirin_C"/>
    <property type="match status" value="1"/>
</dbReference>
<dbReference type="PANTHER" id="PTHR13903">
    <property type="entry name" value="PIRIN-RELATED"/>
    <property type="match status" value="1"/>
</dbReference>
<evidence type="ECO:0000256" key="1">
    <source>
        <dbReference type="ARBA" id="ARBA00008416"/>
    </source>
</evidence>
<dbReference type="CDD" id="cd02909">
    <property type="entry name" value="cupin_pirin_N"/>
    <property type="match status" value="1"/>
</dbReference>
<evidence type="ECO:0000313" key="6">
    <source>
        <dbReference type="EMBL" id="ELR14009.1"/>
    </source>
</evidence>
<dbReference type="Gene3D" id="2.60.120.10">
    <property type="entry name" value="Jelly Rolls"/>
    <property type="match status" value="2"/>
</dbReference>
<dbReference type="RefSeq" id="XP_004336022.1">
    <property type="nucleotide sequence ID" value="XM_004335974.1"/>
</dbReference>
<dbReference type="Pfam" id="PF05726">
    <property type="entry name" value="Pirin_C"/>
    <property type="match status" value="1"/>
</dbReference>
<keyword evidence="3" id="KW-0732">Signal</keyword>
<sequence length="356" mass="38953">MVHYRLLSLALSLQLLLLVCLALSSVSSFATDEFVPASFAFVQASNTTTERDVSKIVESIKTFEGAGFPVERPFPTRAMSQFDPFLMIDHFGPINYAPGEAVGAPWHPHRGFETVSMMLQGEFQHKDSTGNKGLLRAGDVQWMTAGSGIIHDESPSPTFQRTGGVLEGFQIWVNLPAKDKWIDPAYQDVPKEKIPTITQDSLTVRVIAGEAYGTKAIVNTHVPIQFLDVHLLAGGEFRHEIPSDMNAMVFLYRGEGKFGKSQKPAVSGNAVLLDKQGGTTLVATATADLKFLVLAGVPLNEPIARHGPFVMNTQAEIAEAFSDYGKDRLMRVKPKFEIATNRADDFDPNSQDSSIV</sequence>
<dbReference type="OMA" id="GRMRHRD"/>
<dbReference type="SUPFAM" id="SSF51182">
    <property type="entry name" value="RmlC-like cupins"/>
    <property type="match status" value="1"/>
</dbReference>
<feature type="chain" id="PRO_5003990451" evidence="3">
    <location>
        <begin position="23"/>
        <end position="356"/>
    </location>
</feature>
<dbReference type="OrthoDB" id="198735at2759"/>
<evidence type="ECO:0000313" key="7">
    <source>
        <dbReference type="Proteomes" id="UP000011083"/>
    </source>
</evidence>
<dbReference type="PANTHER" id="PTHR13903:SF31">
    <property type="entry name" value="CUPIN-DOMAIN CONTAINING PROTEIN"/>
    <property type="match status" value="1"/>
</dbReference>
<name>L8GMF6_ACACF</name>
<feature type="signal peptide" evidence="3">
    <location>
        <begin position="1"/>
        <end position="22"/>
    </location>
</feature>
<protein>
    <submittedName>
        <fullName evidence="6">Pirin cterminal region domain containing protein</fullName>
    </submittedName>
</protein>
<accession>L8GMF6</accession>
<dbReference type="Proteomes" id="UP000011083">
    <property type="component" value="Unassembled WGS sequence"/>
</dbReference>
<organism evidence="6 7">
    <name type="scientific">Acanthamoeba castellanii (strain ATCC 30010 / Neff)</name>
    <dbReference type="NCBI Taxonomy" id="1257118"/>
    <lineage>
        <taxon>Eukaryota</taxon>
        <taxon>Amoebozoa</taxon>
        <taxon>Discosea</taxon>
        <taxon>Longamoebia</taxon>
        <taxon>Centramoebida</taxon>
        <taxon>Acanthamoebidae</taxon>
        <taxon>Acanthamoeba</taxon>
    </lineage>
</organism>
<evidence type="ECO:0000259" key="5">
    <source>
        <dbReference type="Pfam" id="PF05726"/>
    </source>
</evidence>
<reference evidence="6 7" key="1">
    <citation type="journal article" date="2013" name="Genome Biol.">
        <title>Genome of Acanthamoeba castellanii highlights extensive lateral gene transfer and early evolution of tyrosine kinase signaling.</title>
        <authorList>
            <person name="Clarke M."/>
            <person name="Lohan A.J."/>
            <person name="Liu B."/>
            <person name="Lagkouvardos I."/>
            <person name="Roy S."/>
            <person name="Zafar N."/>
            <person name="Bertelli C."/>
            <person name="Schilde C."/>
            <person name="Kianianmomeni A."/>
            <person name="Burglin T.R."/>
            <person name="Frech C."/>
            <person name="Turcotte B."/>
            <person name="Kopec K.O."/>
            <person name="Synnott J.M."/>
            <person name="Choo C."/>
            <person name="Paponov I."/>
            <person name="Finkler A."/>
            <person name="Soon Heng Tan C."/>
            <person name="Hutchins A.P."/>
            <person name="Weinmeier T."/>
            <person name="Rattei T."/>
            <person name="Chu J.S."/>
            <person name="Gimenez G."/>
            <person name="Irimia M."/>
            <person name="Rigden D.J."/>
            <person name="Fitzpatrick D.A."/>
            <person name="Lorenzo-Morales J."/>
            <person name="Bateman A."/>
            <person name="Chiu C.H."/>
            <person name="Tang P."/>
            <person name="Hegemann P."/>
            <person name="Fromm H."/>
            <person name="Raoult D."/>
            <person name="Greub G."/>
            <person name="Miranda-Saavedra D."/>
            <person name="Chen N."/>
            <person name="Nash P."/>
            <person name="Ginger M.L."/>
            <person name="Horn M."/>
            <person name="Schaap P."/>
            <person name="Caler L."/>
            <person name="Loftus B."/>
        </authorList>
    </citation>
    <scope>NUCLEOTIDE SEQUENCE [LARGE SCALE GENOMIC DNA]</scope>
    <source>
        <strain evidence="6 7">Neff</strain>
    </source>
</reference>
<keyword evidence="7" id="KW-1185">Reference proteome</keyword>
<gene>
    <name evidence="6" type="ORF">ACA1_366210</name>
</gene>
<evidence type="ECO:0000256" key="2">
    <source>
        <dbReference type="RuleBase" id="RU003457"/>
    </source>
</evidence>
<dbReference type="KEGG" id="acan:ACA1_366210"/>
<dbReference type="InterPro" id="IPR008778">
    <property type="entry name" value="Pirin_C_dom"/>
</dbReference>
<dbReference type="Pfam" id="PF02678">
    <property type="entry name" value="Pirin"/>
    <property type="match status" value="1"/>
</dbReference>